<proteinExistence type="predicted"/>
<evidence type="ECO:0000313" key="2">
    <source>
        <dbReference type="Proteomes" id="UP000006565"/>
    </source>
</evidence>
<evidence type="ECO:0000313" key="1">
    <source>
        <dbReference type="EMBL" id="ADN35942.1"/>
    </source>
</evidence>
<dbReference type="RefSeq" id="WP_013329120.1">
    <property type="nucleotide sequence ID" value="NC_014507.1"/>
</dbReference>
<dbReference type="STRING" id="679926.Mpet_1179"/>
<keyword evidence="2" id="KW-1185">Reference proteome</keyword>
<dbReference type="EMBL" id="CP002117">
    <property type="protein sequence ID" value="ADN35942.1"/>
    <property type="molecule type" value="Genomic_DNA"/>
</dbReference>
<organism evidence="1 2">
    <name type="scientific">Methanolacinia petrolearia (strain DSM 11571 / OCM 486 / SEBR 4847)</name>
    <name type="common">Methanoplanus petrolearius</name>
    <dbReference type="NCBI Taxonomy" id="679926"/>
    <lineage>
        <taxon>Archaea</taxon>
        <taxon>Methanobacteriati</taxon>
        <taxon>Methanobacteriota</taxon>
        <taxon>Stenosarchaea group</taxon>
        <taxon>Methanomicrobia</taxon>
        <taxon>Methanomicrobiales</taxon>
        <taxon>Methanomicrobiaceae</taxon>
        <taxon>Methanolacinia</taxon>
    </lineage>
</organism>
<name>E1RDI9_METP4</name>
<reference evidence="1 2" key="1">
    <citation type="journal article" date="2010" name="Stand. Genomic Sci.">
        <title>Complete genome sequence of Methanoplanus petrolearius type strain (SEBR 4847).</title>
        <authorList>
            <person name="Brambilla E."/>
            <person name="Djao O.D."/>
            <person name="Daligault H."/>
            <person name="Lapidus A."/>
            <person name="Lucas S."/>
            <person name="Hammon N."/>
            <person name="Nolan M."/>
            <person name="Tice H."/>
            <person name="Cheng J.F."/>
            <person name="Han C."/>
            <person name="Tapia R."/>
            <person name="Goodwin L."/>
            <person name="Pitluck S."/>
            <person name="Liolios K."/>
            <person name="Ivanova N."/>
            <person name="Mavromatis K."/>
            <person name="Mikhailova N."/>
            <person name="Pati A."/>
            <person name="Chen A."/>
            <person name="Palaniappan K."/>
            <person name="Land M."/>
            <person name="Hauser L."/>
            <person name="Chang Y.J."/>
            <person name="Jeffries C.D."/>
            <person name="Rohde M."/>
            <person name="Spring S."/>
            <person name="Sikorski J."/>
            <person name="Goker M."/>
            <person name="Woyke T."/>
            <person name="Bristow J."/>
            <person name="Eisen J.A."/>
            <person name="Markowitz V."/>
            <person name="Hugenholtz P."/>
            <person name="Kyrpides N.C."/>
            <person name="Klenk H.P."/>
        </authorList>
    </citation>
    <scope>NUCLEOTIDE SEQUENCE [LARGE SCALE GENOMIC DNA]</scope>
    <source>
        <strain evidence="2">DSM 11571 / OCM 486 / SEBR 4847</strain>
    </source>
</reference>
<dbReference type="Pfam" id="PF26263">
    <property type="entry name" value="DUF8067"/>
    <property type="match status" value="1"/>
</dbReference>
<protein>
    <submittedName>
        <fullName evidence="1">Uncharacterized protein</fullName>
    </submittedName>
</protein>
<dbReference type="GeneID" id="9743644"/>
<gene>
    <name evidence="1" type="ordered locus">Mpet_1179</name>
</gene>
<dbReference type="KEGG" id="mpi:Mpet_1179"/>
<accession>E1RDI9</accession>
<sequence>MSAEGNEVLAEAERLADALAEAKNEMSLNEYLLMLIEMNMKIEEITKIDYGSICAPYSDYNCS</sequence>
<dbReference type="AlphaFoldDB" id="E1RDI9"/>
<dbReference type="eggNOG" id="arCOG08988">
    <property type="taxonomic scope" value="Archaea"/>
</dbReference>
<dbReference type="HOGENOM" id="CLU_207579_0_0_2"/>
<dbReference type="InterPro" id="IPR058380">
    <property type="entry name" value="DUF8067"/>
</dbReference>
<dbReference type="Proteomes" id="UP000006565">
    <property type="component" value="Chromosome"/>
</dbReference>
<dbReference type="OrthoDB" id="375737at2157"/>